<evidence type="ECO:0000256" key="12">
    <source>
        <dbReference type="SAM" id="MobiDB-lite"/>
    </source>
</evidence>
<feature type="region of interest" description="Disordered" evidence="12">
    <location>
        <begin position="4277"/>
        <end position="4331"/>
    </location>
</feature>
<feature type="compositionally biased region" description="Acidic residues" evidence="12">
    <location>
        <begin position="3048"/>
        <end position="3059"/>
    </location>
</feature>
<organism evidence="15 17">
    <name type="scientific">Neospora caninum (strain Liverpool)</name>
    <dbReference type="NCBI Taxonomy" id="572307"/>
    <lineage>
        <taxon>Eukaryota</taxon>
        <taxon>Sar</taxon>
        <taxon>Alveolata</taxon>
        <taxon>Apicomplexa</taxon>
        <taxon>Conoidasida</taxon>
        <taxon>Coccidia</taxon>
        <taxon>Eucoccidiorida</taxon>
        <taxon>Eimeriorina</taxon>
        <taxon>Sarcocystidae</taxon>
        <taxon>Neospora</taxon>
    </lineage>
</organism>
<feature type="compositionally biased region" description="Basic and acidic residues" evidence="12">
    <location>
        <begin position="3302"/>
        <end position="3312"/>
    </location>
</feature>
<dbReference type="InterPro" id="IPR008271">
    <property type="entry name" value="Ser/Thr_kinase_AS"/>
</dbReference>
<feature type="region of interest" description="Disordered" evidence="12">
    <location>
        <begin position="1109"/>
        <end position="1280"/>
    </location>
</feature>
<evidence type="ECO:0000256" key="4">
    <source>
        <dbReference type="ARBA" id="ARBA00022741"/>
    </source>
</evidence>
<feature type="compositionally biased region" description="Basic and acidic residues" evidence="12">
    <location>
        <begin position="948"/>
        <end position="965"/>
    </location>
</feature>
<reference evidence="15" key="1">
    <citation type="submission" date="2011-02" db="EMBL/GenBank/DDBJ databases">
        <authorList>
            <person name="Aslett M."/>
        </authorList>
    </citation>
    <scope>NUCLEOTIDE SEQUENCE</scope>
    <source>
        <strain evidence="15">Liverpool</strain>
    </source>
</reference>
<evidence type="ECO:0000256" key="3">
    <source>
        <dbReference type="ARBA" id="ARBA00022679"/>
    </source>
</evidence>
<dbReference type="Pfam" id="PF00069">
    <property type="entry name" value="Pkinase"/>
    <property type="match status" value="1"/>
</dbReference>
<feature type="region of interest" description="Disordered" evidence="12">
    <location>
        <begin position="2935"/>
        <end position="2972"/>
    </location>
</feature>
<feature type="region of interest" description="Disordered" evidence="12">
    <location>
        <begin position="651"/>
        <end position="675"/>
    </location>
</feature>
<feature type="compositionally biased region" description="Polar residues" evidence="12">
    <location>
        <begin position="2750"/>
        <end position="2762"/>
    </location>
</feature>
<evidence type="ECO:0000256" key="7">
    <source>
        <dbReference type="ARBA" id="ARBA00023193"/>
    </source>
</evidence>
<evidence type="ECO:0000256" key="5">
    <source>
        <dbReference type="ARBA" id="ARBA00022777"/>
    </source>
</evidence>
<feature type="compositionally biased region" description="Polar residues" evidence="12">
    <location>
        <begin position="4364"/>
        <end position="4375"/>
    </location>
</feature>
<dbReference type="GO" id="GO:0005634">
    <property type="term" value="C:nucleus"/>
    <property type="evidence" value="ECO:0007669"/>
    <property type="project" value="TreeGrafter"/>
</dbReference>
<reference evidence="16" key="4">
    <citation type="journal article" date="2015" name="PLoS ONE">
        <title>Comprehensive Evaluation of Toxoplasma gondii VEG and Neospora caninum LIV Genomes with Tachyzoite Stage Transcriptome and Proteome Defines Novel Transcript Features.</title>
        <authorList>
            <person name="Ramaprasad A."/>
            <person name="Mourier T."/>
            <person name="Naeem R."/>
            <person name="Malas T.B."/>
            <person name="Moussa E."/>
            <person name="Panigrahi A."/>
            <person name="Vermont S.J."/>
            <person name="Otto T.D."/>
            <person name="Wastling J."/>
            <person name="Pain A."/>
        </authorList>
    </citation>
    <scope>NUCLEOTIDE SEQUENCE</scope>
    <source>
        <strain evidence="16">Liverpool</strain>
    </source>
</reference>
<dbReference type="GeneID" id="13443618"/>
<feature type="region of interest" description="Disordered" evidence="12">
    <location>
        <begin position="3778"/>
        <end position="3808"/>
    </location>
</feature>
<feature type="region of interest" description="Disordered" evidence="12">
    <location>
        <begin position="2658"/>
        <end position="2789"/>
    </location>
</feature>
<gene>
    <name evidence="16" type="ORF">BN1204_030460</name>
    <name evidence="15" type="ORF">NCLIV_030460</name>
</gene>
<dbReference type="GO" id="GO:0017148">
    <property type="term" value="P:negative regulation of translation"/>
    <property type="evidence" value="ECO:0007669"/>
    <property type="project" value="UniProtKB-KW"/>
</dbReference>
<feature type="region of interest" description="Disordered" evidence="12">
    <location>
        <begin position="1359"/>
        <end position="1500"/>
    </location>
</feature>
<sequence length="5124" mass="544224">MVPWSHPSGIAFRFLSLQYRNTPAVLFPRSATEEDRDVPVPLSRSSLQLHAALLPLEHAGEHALVLRPRIAAFRSASPFRRDTFGLTVFHGPRGKEKRRRGRHTIFCGRGKLKPPAVRPRRCLAGQNRKLEFNPRGQGTSWLLPKRRVVFRRSLLPKRVRPGPAAAHLRPPRHIGPPVSFPFSPSDAVAVRCPWRRSETARAFHFPLLCLSSRQDIQWFQRVGTECGHGSSGSTRLSPFSTCPCLQVQPEKTKALSESAALARASLLSFPAAPLSACRPGTFPWQARWNGQHAGPLDRHRKHLVSVPAGSRFLDTAAVTERRQRKRRMLRRERFGPSVEFGVCSTELSPRESQRRRRETRSCIVVCVSCHGFVSLVFLAYVAVSRVPDCCRLSKKRILSSEVLFVSLVHRHSASLGCATGLFRRSEDAGFLADLRGSRQRSVAFFCQERGGKPKFVSAELVNARDHLPVCAIFPLSPLAAGPSSLLFSSCSSPPWCALPRTWCASACDFCPRKSRHATSLAATAATETKPRAASSHVLAHASEVASVVCARVRLASFRSSVLSLDLPVDGTTAAQVIRASALPHCLSPCSPSRPAASALFPALPHARIRKSIFRFFAWQARARGGVSESRDSLAPPVALEIVGFENPEAKRVKEEERQRRMTEAPQDNGWSRPQPSVAAGVMPAVCSPSSDCLLADGHGPRVSSFRFPPTHSGLPEARITEDTDVPDVSSSPSSFSVDSVSASAACNHALRRRKLPSRGLKRSLASLWVGNGCLLLCLLAALLLPQPAGELDGAGTRWEGGEEPGFRCRVASCGGDSGPAKDGGRGRVAFAVDSARGSLEETAGPPAASGGRHGGRARGGRGACGGAFEASPLAHADRKNVSLEALAVTVSSLEKAEPRDAPPCFLASSDSLSRVSSRPSWRRGTGSLSSQGEEPHRDSASGKSAQQKKTDCRRARPSMARKDTAGARARPRTAADRGGSREAFPSFSLKGDRLLPSLLFSSPLRHSPLLSVRPVLAHSLSCPSLSSKRRGRPTARQDHEVPAYALPVFSLLHSQPRDMQPKHARATADPGGEFCAASAPASLNLSPFSALFDQDERTHALPCRSVSCTTMSPAASAVPPASRRELSEPEGRGGTGDARSAPPPVPSANLSVSRMHADLEVPRPDPSSGDGSSVAKAGAGSPRAPSSLFVNDASSNKTPFVALPARSPTPHGPRQGRARLRDAGKGDSGAEKPQPASVSFFLGRSRRVRMRAQTRKGSDSQGGEREGEESQGARDVGSRSSAVFLSSLRSASRHRGVVASLSQATSVQKAFVEKDTCRESLRGPAPFVGSFHSARCMCASRGVDAPGRLRSACAAGERQGAHCCGGEGGGRGQRRRKGRGDSSQTNGRPRRSSASEAPRASNASHSSNRENRGEGDPWGAQTPRGTEATQTGAPQESSDSYPQLVSNVRRECLSEGEASREFSSPPSSASSLSHSHGIPSSSTSSGSLALHHPSALPSSLRSATFSPQLAAVVATAAAVVRSSFPNVLHASAVSSPPSPGRSDEGGFPGESRALASLPERNERRAETEDETSGDAMERTRASPAVEDSAPHTATFTSRNGVGDSWTDRPDLAHPAAFSPSGVSSASFASPVFSVETGGASSDQGSHLSVLEEERRLAKELRGVQRETRGPTSPPARLLADSPLLSAEAASLSDPRLAPPGRAVFRDSSLEGREAQILEAEDRLSSAGSSQPASGAEAPGTPRQASQTPGKTGVVLGFAASEPLAALDLRDSGREEERATVERGAGSGIRTPKSQHETPETHEAHESGQVGSSAWSTVSAAAPPVALFAASSSSIVPHHATGSAASRGQREESSRGQPGDAPESRLSSPPSSLLEDRERGGRREGDKRALQSLIVLSITGDLYHVTTNGSFVWQRSLGSSLATAFDLEPLSTSSDDEPRLERGASSQGRGDRGEAHRAKSPGENVGEGQDRNGGKVNVEGKATSELAQTGLGRRLLPAHDGSLFFLDDDGSLTALHVSIPEVVNHLPFQAPLFPHVYFTGEREVRVTALDLETGQPIAGRRRPVPRGKFAKRRGRRDARGRRARRAHARDAQRQEGRDKLAAREEVHVLDDGSRRVRRDRSREQPFVFESLSLAPRADDIEETKPQETQETSDEDSEEESEDEPRQLQFGVTVWRLWAVDNKTHTTQWGLKWVEVDALGSLAGPGATPSSMVAHLRNILRVDDDKLYLLPSPSFSSPLGRVSEAKPANARSGPERSRDWAFAGGASAATPEEERLTQLHGARPSAASFPPSFAPFTSTSTQTSAPLFLKFPAPIAAVYVVGPPGGEAERVFEAAAPARSEGEESISQDSRVVVLSEHEDGGENGPRAAAERVRPWGGDAGDTGRTGDTGRRQRGPAKSRRKAGTVAPLVTLECIVRQWGGGASALPFAYVPSHHHAVRGDREGFPSFPSFAFPYPPPNAAHAYASLLLPSMRGLGGPAPSLASHPLPPGASGLLLPANRQGPGFDALVLRDRKSREVALPAPPAVNYLEDLKDPPGEDAHAGGQIQEAGKGRVQASGDGGRSHSLLPPFSLPTSLASSSLVPTEDRSPLSAAFSSVSSFSSAPSAARAAGSQGVVSPYMLHNFRAPAPVQPVRLSHPDAFSSQVTLSGDWGSSEFSLDSRLQTEGSGEGQKQTRGEGFGEEERGDSGSLAALPDRQGLSANRARGERETAGKHSLLSPPLGEEGCRDGGEQRDSDPQGVPEEEQKGKEAQTKTATAAWSSVERSNAAPRFDHQEERAPSQTVGGGALPDDHGTLAPPLYGVPPSQLPALYGAFDAAPLSFNPVLSPVLSMLRRWVGRLARPSSRFFSLPLLSPRFDGVDRDASPLRPEDSVAANARRQTEETDQATVCGVEDREAAPRSSALFFPSASLNFLSPASPRWLTPHAQAPPNYVVSLRPETRRGDRRECGAAGRRGASSFEGGPEPQASPEAPASWDQDPLLAASWTTRILFLLAAASSVLVFLRFRGVLSGALAGVVAVVSVAGGRHMWRQYTRFLLLLPPHLRSLAPYSEEDGLDAEEEREGDASVGRCPMGMQPMEAEERRRAGPKGNEESRHSSGGAARPGAWSGSSDPVPLSRPPSLPLPSPVWGTPLTSNTPGTKHLESEHFPASPVGASAQSVLSPAARALEAREAPGGRYASWAFSGDETGLGPADGAGPSRRTMSATAWTSERPGRGEALPLEDDQRCQDRKFEGGSASRGATEPAPLPALTGDLADDMKRLAMALESRARNHDGGPEGESRGDSGNQTPMYSCRTASSASLSSQEESERQNGREPFGDTPGRGPATAAGSGLQIPGGDDPFLRPSLRPGRAVEQPSRGTAEREGLGDGPGAAGHPLPSGEFGVSASGSDLAAVAPPPGALRLLPREGQARRSSDSPVLQTLSLFAFPGQGDVRFYRKGSSAAASNGGAVESSFVATSDEKTQQSARLPSHGLSGSSAVDVPSDDFAPQSPLAVSSSRSTGERKYRARAPSSPWELTGDRVQSSPFMAGIRARDVDAASILPQPLEPAGLPSPLPALPDRADAWRGARGETGLLPGRAGAPGDIHRSGFGGAVEGRGGRALGAGEDSWELRGPRSAEGDEERRGVSEHDDASALGSGGNQGGERQVERQTATPIYLPGGRMGGGSTGESFSTEEWQRLMFRRAGRRCNSVGQLTAYGGGHLTRGDGTFPRAGLPNPVHPAPSSAVPVAEAGLTPQSDVLPVRPGAAVLSPRSRVLMDDERLENSGLSLIRQEAARLLAAQASGELPHPGKDVDSASSSSPSVRASPSPPATAPLLPAAVHEATQDIHAVSLPPGGDAEERAGPENGGQAHASVAQSPTMHPSPIGRPGGFALNVDEARRGLRSHAEALKALEALSGVTTAYVGSAAGSVESSSSSATGSIPTAGNDVAGLLGPSGLPLTSAARLLLEAGGDPTRVEQDGKPLRVGGAGTQEALAAAGAARRGDGGLRPTGANGGTETRETETGSVETAECEEATAAALPPPAALPVDGAGATDVGVVRAGPNVPQVAVVAPSSPVPTKIDRGIPPDSSLAKLLENGRFERTFSIQKLVGQGGFGVVYQVRHLLEPGHPIYAVKLILLRLSLSEDISLRRDFREVAANRDLYSKHVVRYYTWWCEEPRFLPVESLGGSRGALTDRRVDSSSAVCDSGPPASAGVTTLSISPVQQDSARLSSSHWTGRDGREALPRTRANRRALCEASGKDAGRGRGRDQLSSNFLAYYQREEYKRLAGRRGRQTPNQVTVDVDGYPMESSAKAARGWSSSDATSLASTSTRRRGTAEGDELIARSQNSRPSLEARDEVLERRRRGSFPVVSSRCMRDGTLLSADLREDSVGSSDASESPVRSASADERFSREDGSERSRRSSLPDPVPSASSYRDQRRRSKGENPRPRRSSLFSPGQSERVRRRATDLGGDVRAERGRRGSDSSCTSEGNADLSSWCSRCDKQRAGRPQSVPSATKRRRAFSIPALKERQEDKEDESFPFWFFEEDEDTFLGHGRNEETNGGRPAGARTRAHRLLCFSGDSFSDAECTYTNAGPDAFWGDARAGPRSLEAAPGCTCRWTSGEETDGAGENGKRERPAGARDAAKRRGNKREGRERRGKEETRNAERAKETLRARAQEWSGPDVSFDMNCYLNTQERDMIIFEDGNSTESHPSAASGSHGPGASLGNQGRLSPSTKGRACGVSGGKRIPEGKAKTEGSLGRREGRTRKDLLEAFPAELAKVKRNGLEPPAKETLYPVVLLIQMEMCNGVTLREWLERKDRSTVAMGFVPSNKNRWHSMELELFKQLMKGIRDIHERGIVHRDLKPENIFVDPNTLVLKIVDFGLAKFIQRENTTGSAAAGGPSATGAVEALGVSAVPGEGHEMAGDRHREKQRQKIKGLLARARRMGKNMEMSYKGEVIGTPAYAAPEGGGLCDEKADIYSSALILLELLCPRFNTVMERVKTLEDFKTNYAVPEHIRLHLHPWYLLMKEMARPEPQHRPSAYAVLKHVKMLLTPPPGDLQSQRVMLLYPDPASPQLGTSSSSAALASLLPSSSSSPGLEPSAFAAVEPPAFPAPVERASPFSSSSSSAGAVESLCFSVQGDRESSSAEEP</sequence>
<keyword evidence="4 11" id="KW-0547">Nucleotide-binding</keyword>
<feature type="region of interest" description="Disordered" evidence="12">
    <location>
        <begin position="4201"/>
        <end position="4223"/>
    </location>
</feature>
<evidence type="ECO:0000256" key="6">
    <source>
        <dbReference type="ARBA" id="ARBA00022840"/>
    </source>
</evidence>
<dbReference type="SMART" id="SM00220">
    <property type="entry name" value="S_TKc"/>
    <property type="match status" value="1"/>
</dbReference>
<dbReference type="GO" id="GO:0004694">
    <property type="term" value="F:eukaryotic translation initiation factor 2alpha kinase activity"/>
    <property type="evidence" value="ECO:0007669"/>
    <property type="project" value="TreeGrafter"/>
</dbReference>
<feature type="compositionally biased region" description="Low complexity" evidence="12">
    <location>
        <begin position="3434"/>
        <end position="3448"/>
    </location>
</feature>
<feature type="region of interest" description="Disordered" evidence="12">
    <location>
        <begin position="1928"/>
        <end position="1976"/>
    </location>
</feature>
<feature type="region of interest" description="Disordered" evidence="12">
    <location>
        <begin position="2133"/>
        <end position="2164"/>
    </location>
</feature>
<keyword evidence="6 11" id="KW-0067">ATP-binding</keyword>
<feature type="compositionally biased region" description="Basic and acidic residues" evidence="12">
    <location>
        <begin position="3399"/>
        <end position="3409"/>
    </location>
</feature>
<feature type="compositionally biased region" description="Polar residues" evidence="12">
    <location>
        <begin position="2658"/>
        <end position="2671"/>
    </location>
</feature>
<evidence type="ECO:0000256" key="1">
    <source>
        <dbReference type="ARBA" id="ARBA00012513"/>
    </source>
</evidence>
<feature type="compositionally biased region" description="Polar residues" evidence="12">
    <location>
        <begin position="3458"/>
        <end position="3472"/>
    </location>
</feature>
<keyword evidence="17" id="KW-1185">Reference proteome</keyword>
<feature type="compositionally biased region" description="Basic and acidic residues" evidence="12">
    <location>
        <begin position="4378"/>
        <end position="4393"/>
    </location>
</feature>
<feature type="region of interest" description="Disordered" evidence="12">
    <location>
        <begin position="3179"/>
        <end position="3248"/>
    </location>
</feature>
<dbReference type="EC" id="2.7.11.1" evidence="1"/>
<feature type="compositionally biased region" description="Basic and acidic residues" evidence="12">
    <location>
        <begin position="2935"/>
        <end position="2945"/>
    </location>
</feature>
<feature type="compositionally biased region" description="Polar residues" evidence="12">
    <location>
        <begin position="1423"/>
        <end position="1446"/>
    </location>
</feature>
<evidence type="ECO:0000313" key="17">
    <source>
        <dbReference type="Proteomes" id="UP000007494"/>
    </source>
</evidence>
<dbReference type="InterPro" id="IPR050339">
    <property type="entry name" value="CC_SR_Kinase"/>
</dbReference>
<feature type="compositionally biased region" description="Gly residues" evidence="12">
    <location>
        <begin position="3583"/>
        <end position="3596"/>
    </location>
</feature>
<evidence type="ECO:0000313" key="15">
    <source>
        <dbReference type="EMBL" id="CBZ53259.1"/>
    </source>
</evidence>
<feature type="region of interest" description="Disordered" evidence="12">
    <location>
        <begin position="3562"/>
        <end position="3642"/>
    </location>
</feature>
<dbReference type="Gene3D" id="1.10.510.10">
    <property type="entry name" value="Transferase(Phosphotransferase) domain 1"/>
    <property type="match status" value="1"/>
</dbReference>
<feature type="compositionally biased region" description="Basic and acidic residues" evidence="12">
    <location>
        <begin position="2135"/>
        <end position="2146"/>
    </location>
</feature>
<feature type="compositionally biased region" description="Basic residues" evidence="12">
    <location>
        <begin position="1244"/>
        <end position="1254"/>
    </location>
</feature>
<feature type="region of interest" description="Disordered" evidence="12">
    <location>
        <begin position="2525"/>
        <end position="2568"/>
    </location>
</feature>
<feature type="compositionally biased region" description="Basic and acidic residues" evidence="12">
    <location>
        <begin position="1703"/>
        <end position="1723"/>
    </location>
</feature>
<feature type="compositionally biased region" description="Basic and acidic residues" evidence="12">
    <location>
        <begin position="1122"/>
        <end position="1131"/>
    </location>
</feature>
<feature type="compositionally biased region" description="Basic and acidic residues" evidence="12">
    <location>
        <begin position="2722"/>
        <end position="2734"/>
    </location>
</feature>
<dbReference type="EMBL" id="FR823390">
    <property type="protein sequence ID" value="CBZ53259.1"/>
    <property type="molecule type" value="Genomic_DNA"/>
</dbReference>
<feature type="region of interest" description="Disordered" evidence="12">
    <location>
        <begin position="2236"/>
        <end position="2284"/>
    </location>
</feature>
<dbReference type="InterPro" id="IPR017441">
    <property type="entry name" value="Protein_kinase_ATP_BS"/>
</dbReference>
<keyword evidence="5 16" id="KW-0418">Kinase</keyword>
<feature type="compositionally biased region" description="Basic and acidic residues" evidence="12">
    <location>
        <begin position="3603"/>
        <end position="3626"/>
    </location>
</feature>
<feature type="compositionally biased region" description="Acidic residues" evidence="12">
    <location>
        <begin position="2149"/>
        <end position="2161"/>
    </location>
</feature>
<feature type="compositionally biased region" description="Basic residues" evidence="12">
    <location>
        <begin position="2390"/>
        <end position="2401"/>
    </location>
</feature>
<dbReference type="GO" id="GO:0005524">
    <property type="term" value="F:ATP binding"/>
    <property type="evidence" value="ECO:0007669"/>
    <property type="project" value="UniProtKB-UniRule"/>
</dbReference>
<reference evidence="15" key="2">
    <citation type="submission" date="2011-03" db="EMBL/GenBank/DDBJ databases">
        <title>Comparative genomics and transcriptomics of Neospora caninum and Toxoplasma gondii.</title>
        <authorList>
            <person name="Reid A.J."/>
            <person name="Sohal A."/>
            <person name="Harris D."/>
            <person name="Quail M."/>
            <person name="Sanders M."/>
            <person name="Berriman M."/>
            <person name="Wastling J.M."/>
            <person name="Pain A."/>
        </authorList>
    </citation>
    <scope>NUCLEOTIDE SEQUENCE</scope>
    <source>
        <strain evidence="15">Liverpool</strain>
    </source>
</reference>
<feature type="compositionally biased region" description="Low complexity" evidence="12">
    <location>
        <begin position="3789"/>
        <end position="3800"/>
    </location>
</feature>
<feature type="region of interest" description="Disordered" evidence="12">
    <location>
        <begin position="2860"/>
        <end position="2885"/>
    </location>
</feature>
<feature type="region of interest" description="Disordered" evidence="12">
    <location>
        <begin position="4589"/>
        <end position="4651"/>
    </location>
</feature>
<feature type="region of interest" description="Disordered" evidence="12">
    <location>
        <begin position="3823"/>
        <end position="3866"/>
    </location>
</feature>
<feature type="region of interest" description="Disordered" evidence="12">
    <location>
        <begin position="3263"/>
        <end position="3415"/>
    </location>
</feature>
<feature type="region of interest" description="Disordered" evidence="12">
    <location>
        <begin position="2355"/>
        <end position="2401"/>
    </location>
</feature>
<evidence type="ECO:0000313" key="16">
    <source>
        <dbReference type="EMBL" id="CEL67245.1"/>
    </source>
</evidence>
<feature type="region of interest" description="Disordered" evidence="12">
    <location>
        <begin position="4359"/>
        <end position="4503"/>
    </location>
</feature>
<feature type="compositionally biased region" description="Low complexity" evidence="12">
    <location>
        <begin position="1112"/>
        <end position="1121"/>
    </location>
</feature>
<feature type="compositionally biased region" description="Basic and acidic residues" evidence="12">
    <location>
        <begin position="3263"/>
        <end position="3278"/>
    </location>
</feature>
<dbReference type="RefSeq" id="XP_003883291.1">
    <property type="nucleotide sequence ID" value="XM_003883242.1"/>
</dbReference>
<feature type="compositionally biased region" description="Basic and acidic residues" evidence="12">
    <location>
        <begin position="4209"/>
        <end position="4218"/>
    </location>
</feature>
<feature type="compositionally biased region" description="Basic and acidic residues" evidence="12">
    <location>
        <begin position="1256"/>
        <end position="1265"/>
    </location>
</feature>
<feature type="compositionally biased region" description="Basic and acidic residues" evidence="12">
    <location>
        <begin position="4720"/>
        <end position="4737"/>
    </location>
</feature>
<dbReference type="InterPro" id="IPR000719">
    <property type="entry name" value="Prot_kinase_dom"/>
</dbReference>
<dbReference type="InParanoid" id="F0VHP8"/>
<feature type="compositionally biased region" description="Basic and acidic residues" evidence="12">
    <location>
        <begin position="1873"/>
        <end position="1884"/>
    </location>
</feature>
<feature type="compositionally biased region" description="Low complexity" evidence="12">
    <location>
        <begin position="1614"/>
        <end position="1634"/>
    </location>
</feature>
<dbReference type="Proteomes" id="UP000007494">
    <property type="component" value="Chromosome VIII"/>
</dbReference>
<keyword evidence="13" id="KW-0812">Transmembrane</keyword>
<dbReference type="InterPro" id="IPR011009">
    <property type="entry name" value="Kinase-like_dom_sf"/>
</dbReference>
<feature type="region of interest" description="Disordered" evidence="12">
    <location>
        <begin position="2055"/>
        <end position="2100"/>
    </location>
</feature>
<feature type="compositionally biased region" description="Low complexity" evidence="12">
    <location>
        <begin position="1463"/>
        <end position="1491"/>
    </location>
</feature>
<comment type="catalytic activity">
    <reaction evidence="10">
        <text>L-seryl-[protein] + ATP = O-phospho-L-seryl-[protein] + ADP + H(+)</text>
        <dbReference type="Rhea" id="RHEA:17989"/>
        <dbReference type="Rhea" id="RHEA-COMP:9863"/>
        <dbReference type="Rhea" id="RHEA-COMP:11604"/>
        <dbReference type="ChEBI" id="CHEBI:15378"/>
        <dbReference type="ChEBI" id="CHEBI:29999"/>
        <dbReference type="ChEBI" id="CHEBI:30616"/>
        <dbReference type="ChEBI" id="CHEBI:83421"/>
        <dbReference type="ChEBI" id="CHEBI:456216"/>
        <dbReference type="EC" id="2.7.11.1"/>
    </reaction>
    <physiologicalReaction direction="left-to-right" evidence="10">
        <dbReference type="Rhea" id="RHEA:17990"/>
    </physiologicalReaction>
</comment>
<feature type="domain" description="Protein kinase" evidence="14">
    <location>
        <begin position="4681"/>
        <end position="5024"/>
    </location>
</feature>
<evidence type="ECO:0000256" key="8">
    <source>
        <dbReference type="ARBA" id="ARBA00037982"/>
    </source>
</evidence>
<feature type="region of interest" description="Disordered" evidence="12">
    <location>
        <begin position="915"/>
        <end position="986"/>
    </location>
</feature>
<feature type="compositionally biased region" description="Basic and acidic residues" evidence="12">
    <location>
        <begin position="4438"/>
        <end position="4455"/>
    </location>
</feature>
<feature type="region of interest" description="Disordered" evidence="12">
    <location>
        <begin position="3048"/>
        <end position="3151"/>
    </location>
</feature>
<feature type="binding site" evidence="11">
    <location>
        <position position="4108"/>
    </location>
    <ligand>
        <name>ATP</name>
        <dbReference type="ChEBI" id="CHEBI:30616"/>
    </ligand>
</feature>
<feature type="compositionally biased region" description="Basic residues" evidence="12">
    <location>
        <begin position="2058"/>
        <end position="2086"/>
    </location>
</feature>
<feature type="compositionally biased region" description="Basic and acidic residues" evidence="12">
    <location>
        <begin position="2528"/>
        <end position="2539"/>
    </location>
</feature>
<keyword evidence="3" id="KW-0808">Transferase</keyword>
<feature type="region of interest" description="Disordered" evidence="12">
    <location>
        <begin position="4678"/>
        <end position="4737"/>
    </location>
</feature>
<feature type="transmembrane region" description="Helical" evidence="13">
    <location>
        <begin position="2982"/>
        <end position="3000"/>
    </location>
</feature>
<feature type="region of interest" description="Disordered" evidence="12">
    <location>
        <begin position="3434"/>
        <end position="3515"/>
    </location>
</feature>
<keyword evidence="7" id="KW-0652">Protein synthesis inhibitor</keyword>
<feature type="compositionally biased region" description="Basic and acidic residues" evidence="12">
    <location>
        <begin position="2087"/>
        <end position="2100"/>
    </location>
</feature>
<feature type="compositionally biased region" description="Low complexity" evidence="12">
    <location>
        <begin position="1392"/>
        <end position="1404"/>
    </location>
</feature>
<feature type="compositionally biased region" description="Basic and acidic residues" evidence="12">
    <location>
        <begin position="4604"/>
        <end position="4649"/>
    </location>
</feature>
<feature type="region of interest" description="Disordered" evidence="12">
    <location>
        <begin position="1835"/>
        <end position="1884"/>
    </location>
</feature>
<feature type="compositionally biased region" description="Basic and acidic residues" evidence="12">
    <location>
        <begin position="3076"/>
        <end position="3092"/>
    </location>
</feature>
<reference evidence="17" key="3">
    <citation type="journal article" date="2012" name="PLoS Pathog.">
        <title>Comparative genomics of the apicomplexan parasites Toxoplasma gondii and Neospora caninum: Coccidia differing in host range and transmission strategy.</title>
        <authorList>
            <person name="Reid A.J."/>
            <person name="Vermont S.J."/>
            <person name="Cotton J.A."/>
            <person name="Harris D."/>
            <person name="Hill-Cawthorne G.A."/>
            <person name="Konen-Waisman S."/>
            <person name="Latham S.M."/>
            <person name="Mourier T."/>
            <person name="Norton R."/>
            <person name="Quail M.A."/>
            <person name="Sanders M."/>
            <person name="Shanmugam D."/>
            <person name="Sohal A."/>
            <person name="Wasmuth J.D."/>
            <person name="Brunk B."/>
            <person name="Grigg M.E."/>
            <person name="Howard J.C."/>
            <person name="Parkinson J."/>
            <person name="Roos D.S."/>
            <person name="Trees A.J."/>
            <person name="Berriman M."/>
            <person name="Pain A."/>
            <person name="Wastling J.M."/>
        </authorList>
    </citation>
    <scope>NUCLEOTIDE SEQUENCE [LARGE SCALE GENOMIC DNA]</scope>
    <source>
        <strain evidence="17">Liverpool</strain>
    </source>
</reference>
<proteinExistence type="inferred from homology"/>
<feature type="compositionally biased region" description="Pro residues" evidence="12">
    <location>
        <begin position="3112"/>
        <end position="3122"/>
    </location>
</feature>
<feature type="compositionally biased region" description="Polar residues" evidence="12">
    <location>
        <begin position="4698"/>
        <end position="4708"/>
    </location>
</feature>
<feature type="transmembrane region" description="Helical" evidence="13">
    <location>
        <begin position="3005"/>
        <end position="3026"/>
    </location>
</feature>
<dbReference type="PANTHER" id="PTHR11042">
    <property type="entry name" value="EUKARYOTIC TRANSLATION INITIATION FACTOR 2-ALPHA KINASE EIF2-ALPHA KINASE -RELATED"/>
    <property type="match status" value="1"/>
</dbReference>
<dbReference type="eggNOG" id="KOG1033">
    <property type="taxonomic scope" value="Eukaryota"/>
</dbReference>
<feature type="compositionally biased region" description="Low complexity" evidence="12">
    <location>
        <begin position="1677"/>
        <end position="1694"/>
    </location>
</feature>
<feature type="compositionally biased region" description="Basic and acidic residues" evidence="12">
    <location>
        <begin position="1793"/>
        <end position="1805"/>
    </location>
</feature>
<evidence type="ECO:0000256" key="10">
    <source>
        <dbReference type="ARBA" id="ARBA00048977"/>
    </source>
</evidence>
<feature type="compositionally biased region" description="Low complexity" evidence="12">
    <location>
        <begin position="2946"/>
        <end position="2971"/>
    </location>
</feature>
<keyword evidence="13" id="KW-1133">Transmembrane helix</keyword>
<evidence type="ECO:0000256" key="2">
    <source>
        <dbReference type="ARBA" id="ARBA00022527"/>
    </source>
</evidence>
<feature type="compositionally biased region" description="Low complexity" evidence="12">
    <location>
        <begin position="1863"/>
        <end position="1872"/>
    </location>
</feature>
<keyword evidence="13" id="KW-0472">Membrane</keyword>
<feature type="region of interest" description="Disordered" evidence="12">
    <location>
        <begin position="1531"/>
        <end position="1814"/>
    </location>
</feature>
<dbReference type="SUPFAM" id="SSF56112">
    <property type="entry name" value="Protein kinase-like (PK-like)"/>
    <property type="match status" value="1"/>
</dbReference>
<dbReference type="Gene3D" id="3.30.200.20">
    <property type="entry name" value="Phosphorylase Kinase, domain 1"/>
    <property type="match status" value="1"/>
</dbReference>
<feature type="compositionally biased region" description="Low complexity" evidence="12">
    <location>
        <begin position="1724"/>
        <end position="1739"/>
    </location>
</feature>
<dbReference type="PROSITE" id="PS50011">
    <property type="entry name" value="PROTEIN_KINASE_DOM"/>
    <property type="match status" value="1"/>
</dbReference>
<accession>F0VHP8</accession>
<dbReference type="PROSITE" id="PS00107">
    <property type="entry name" value="PROTEIN_KINASE_ATP"/>
    <property type="match status" value="1"/>
</dbReference>
<feature type="compositionally biased region" description="Basic and acidic residues" evidence="12">
    <location>
        <begin position="3219"/>
        <end position="3229"/>
    </location>
</feature>
<feature type="compositionally biased region" description="Low complexity" evidence="12">
    <location>
        <begin position="4292"/>
        <end position="4303"/>
    </location>
</feature>
<feature type="compositionally biased region" description="Basic and acidic residues" evidence="12">
    <location>
        <begin position="1767"/>
        <end position="1780"/>
    </location>
</feature>
<dbReference type="VEuPathDB" id="ToxoDB:NCLIV_030460"/>
<dbReference type="OMA" id="WHSMELE"/>
<feature type="region of interest" description="Disordered" evidence="12">
    <location>
        <begin position="836"/>
        <end position="863"/>
    </location>
</feature>
<feature type="compositionally biased region" description="Polar residues" evidence="12">
    <location>
        <begin position="1188"/>
        <end position="1198"/>
    </location>
</feature>
<feature type="compositionally biased region" description="Basic and acidic residues" evidence="12">
    <location>
        <begin position="1219"/>
        <end position="1230"/>
    </location>
</feature>
<dbReference type="GO" id="GO:0005737">
    <property type="term" value="C:cytoplasm"/>
    <property type="evidence" value="ECO:0007669"/>
    <property type="project" value="TreeGrafter"/>
</dbReference>
<evidence type="ECO:0000256" key="9">
    <source>
        <dbReference type="ARBA" id="ARBA00048659"/>
    </source>
</evidence>
<dbReference type="PANTHER" id="PTHR11042:SF160">
    <property type="entry name" value="EUKARYOTIC TRANSLATION INITIATION FACTOR 2-ALPHA KINASE 1"/>
    <property type="match status" value="1"/>
</dbReference>
<keyword evidence="2" id="KW-0723">Serine/threonine-protein kinase</keyword>
<dbReference type="EMBL" id="LN714483">
    <property type="protein sequence ID" value="CEL67245.1"/>
    <property type="molecule type" value="Genomic_DNA"/>
</dbReference>
<comment type="catalytic activity">
    <reaction evidence="9">
        <text>L-threonyl-[protein] + ATP = O-phospho-L-threonyl-[protein] + ADP + H(+)</text>
        <dbReference type="Rhea" id="RHEA:46608"/>
        <dbReference type="Rhea" id="RHEA-COMP:11060"/>
        <dbReference type="Rhea" id="RHEA-COMP:11605"/>
        <dbReference type="ChEBI" id="CHEBI:15378"/>
        <dbReference type="ChEBI" id="CHEBI:30013"/>
        <dbReference type="ChEBI" id="CHEBI:30616"/>
        <dbReference type="ChEBI" id="CHEBI:61977"/>
        <dbReference type="ChEBI" id="CHEBI:456216"/>
        <dbReference type="EC" id="2.7.11.1"/>
    </reaction>
    <physiologicalReaction direction="left-to-right" evidence="9">
        <dbReference type="Rhea" id="RHEA:46609"/>
    </physiologicalReaction>
</comment>
<feature type="compositionally biased region" description="Basic and acidic residues" evidence="12">
    <location>
        <begin position="651"/>
        <end position="662"/>
    </location>
</feature>
<feature type="compositionally biased region" description="Low complexity" evidence="12">
    <location>
        <begin position="4683"/>
        <end position="4697"/>
    </location>
</feature>
<evidence type="ECO:0000259" key="14">
    <source>
        <dbReference type="PROSITE" id="PS50011"/>
    </source>
</evidence>
<feature type="compositionally biased region" description="Basic and acidic residues" evidence="12">
    <location>
        <begin position="1649"/>
        <end position="1668"/>
    </location>
</feature>
<feature type="compositionally biased region" description="Basic and acidic residues" evidence="12">
    <location>
        <begin position="1448"/>
        <end position="1460"/>
    </location>
</feature>
<dbReference type="OrthoDB" id="332772at2759"/>
<dbReference type="PROSITE" id="PS00108">
    <property type="entry name" value="PROTEIN_KINASE_ST"/>
    <property type="match status" value="1"/>
</dbReference>
<feature type="region of interest" description="Disordered" evidence="12">
    <location>
        <begin position="3968"/>
        <end position="3999"/>
    </location>
</feature>
<feature type="compositionally biased region" description="Polar residues" evidence="12">
    <location>
        <begin position="4456"/>
        <end position="4471"/>
    </location>
</feature>
<protein>
    <recommendedName>
        <fullName evidence="1">non-specific serine/threonine protein kinase</fullName>
        <ecNumber evidence="1">2.7.11.1</ecNumber>
    </recommendedName>
</protein>
<evidence type="ECO:0000256" key="11">
    <source>
        <dbReference type="PROSITE-ProRule" id="PRU10141"/>
    </source>
</evidence>
<name>F0VHP8_NEOCL</name>
<evidence type="ECO:0000256" key="13">
    <source>
        <dbReference type="SAM" id="Phobius"/>
    </source>
</evidence>
<comment type="similarity">
    <text evidence="8">Belongs to the protein kinase superfamily. Ser/Thr protein kinase family. GCN2 subfamily.</text>
</comment>